<evidence type="ECO:0000313" key="1">
    <source>
        <dbReference type="Proteomes" id="UP000095286"/>
    </source>
</evidence>
<accession>A0AC35U525</accession>
<organism evidence="1 2">
    <name type="scientific">Rhabditophanes sp. KR3021</name>
    <dbReference type="NCBI Taxonomy" id="114890"/>
    <lineage>
        <taxon>Eukaryota</taxon>
        <taxon>Metazoa</taxon>
        <taxon>Ecdysozoa</taxon>
        <taxon>Nematoda</taxon>
        <taxon>Chromadorea</taxon>
        <taxon>Rhabditida</taxon>
        <taxon>Tylenchina</taxon>
        <taxon>Panagrolaimomorpha</taxon>
        <taxon>Strongyloidoidea</taxon>
        <taxon>Alloionematidae</taxon>
        <taxon>Rhabditophanes</taxon>
    </lineage>
</organism>
<protein>
    <submittedName>
        <fullName evidence="2">GTP-binding protein Di-Ras2</fullName>
    </submittedName>
</protein>
<sequence>MALRSLKNWFSFRIGIDNSNVVATSSTTAVKTVDSSTSDYRVVVYGSGGIGKTSIVVRFVKGIFSEAYVPTIEDTYRQVISCNQKNVCTLEITDTTGSHQFPAMQRLSVSKGNAFILVYSITSSQSLKELEHIIRLLKEIKGDRLYEFPIILVGNKKDDQTKRQVSVEQGMAFAAAYRFKFIETSAKDNENIIELFETLLALEKKRQLTLSMDKNSDEKNARKGCFLM</sequence>
<dbReference type="Proteomes" id="UP000095286">
    <property type="component" value="Unplaced"/>
</dbReference>
<reference evidence="2" key="1">
    <citation type="submission" date="2016-11" db="UniProtKB">
        <authorList>
            <consortium name="WormBaseParasite"/>
        </authorList>
    </citation>
    <scope>IDENTIFICATION</scope>
    <source>
        <strain evidence="2">KR3021</strain>
    </source>
</reference>
<proteinExistence type="predicted"/>
<evidence type="ECO:0000313" key="2">
    <source>
        <dbReference type="WBParaSite" id="RSKR_0000756700.1"/>
    </source>
</evidence>
<dbReference type="WBParaSite" id="RSKR_0000756700.1">
    <property type="protein sequence ID" value="RSKR_0000756700.1"/>
    <property type="gene ID" value="RSKR_0000756700"/>
</dbReference>
<name>A0AC35U525_9BILA</name>